<feature type="region of interest" description="Disordered" evidence="1">
    <location>
        <begin position="120"/>
        <end position="236"/>
    </location>
</feature>
<feature type="compositionally biased region" description="Low complexity" evidence="1">
    <location>
        <begin position="9"/>
        <end position="35"/>
    </location>
</feature>
<protein>
    <submittedName>
        <fullName evidence="2">Uncharacterized protein</fullName>
    </submittedName>
</protein>
<dbReference type="Proteomes" id="UP000654918">
    <property type="component" value="Unassembled WGS sequence"/>
</dbReference>
<gene>
    <name evidence="2" type="ORF">CPLU01_15322</name>
</gene>
<keyword evidence="3" id="KW-1185">Reference proteome</keyword>
<name>A0A8H6JC18_9PEZI</name>
<comment type="caution">
    <text evidence="2">The sequence shown here is derived from an EMBL/GenBank/DDBJ whole genome shotgun (WGS) entry which is preliminary data.</text>
</comment>
<feature type="compositionally biased region" description="Pro residues" evidence="1">
    <location>
        <begin position="203"/>
        <end position="214"/>
    </location>
</feature>
<feature type="region of interest" description="Disordered" evidence="1">
    <location>
        <begin position="1"/>
        <end position="49"/>
    </location>
</feature>
<sequence length="236" mass="26112">MPRRRYDDSASVSSYDSGNSRSSSRSSSASSSRSGSSKKSRSSQVSHNHIKSDHWSVSFMKWTTGAPLGKHLSLRRTEVSDNDDDWAFDDNATVYSSSSYIHYAWVTPKWDDSVSMIASRPSTRASGRSRREHRPNRPTAFVPPSHPPAFAHPPPAFPHHPRPPSPPPASFMPHPVVCDDDPGYDAYDDEYDEPEQPAFYPVPQNPHPPPPAPTHPGFIDVSGGGGGSRKYEDWSE</sequence>
<dbReference type="EMBL" id="WIGO01000500">
    <property type="protein sequence ID" value="KAF6810359.1"/>
    <property type="molecule type" value="Genomic_DNA"/>
</dbReference>
<feature type="compositionally biased region" description="Acidic residues" evidence="1">
    <location>
        <begin position="178"/>
        <end position="195"/>
    </location>
</feature>
<proteinExistence type="predicted"/>
<evidence type="ECO:0000313" key="3">
    <source>
        <dbReference type="Proteomes" id="UP000654918"/>
    </source>
</evidence>
<evidence type="ECO:0000313" key="2">
    <source>
        <dbReference type="EMBL" id="KAF6810359.1"/>
    </source>
</evidence>
<feature type="compositionally biased region" description="Basic residues" evidence="1">
    <location>
        <begin position="127"/>
        <end position="136"/>
    </location>
</feature>
<feature type="compositionally biased region" description="Pro residues" evidence="1">
    <location>
        <begin position="144"/>
        <end position="170"/>
    </location>
</feature>
<evidence type="ECO:0000256" key="1">
    <source>
        <dbReference type="SAM" id="MobiDB-lite"/>
    </source>
</evidence>
<dbReference type="AlphaFoldDB" id="A0A8H6JC18"/>
<accession>A0A8H6JC18</accession>
<reference evidence="2" key="1">
    <citation type="journal article" date="2020" name="Phytopathology">
        <title>Genome Sequence Resources of Colletotrichum truncatum, C. plurivorum, C. musicola, and C. sojae: Four Species Pathogenic to Soybean (Glycine max).</title>
        <authorList>
            <person name="Rogerio F."/>
            <person name="Boufleur T.R."/>
            <person name="Ciampi-Guillardi M."/>
            <person name="Sukno S.A."/>
            <person name="Thon M.R."/>
            <person name="Massola Junior N.S."/>
            <person name="Baroncelli R."/>
        </authorList>
    </citation>
    <scope>NUCLEOTIDE SEQUENCE</scope>
    <source>
        <strain evidence="2">LFN00145</strain>
    </source>
</reference>
<organism evidence="2 3">
    <name type="scientific">Colletotrichum plurivorum</name>
    <dbReference type="NCBI Taxonomy" id="2175906"/>
    <lineage>
        <taxon>Eukaryota</taxon>
        <taxon>Fungi</taxon>
        <taxon>Dikarya</taxon>
        <taxon>Ascomycota</taxon>
        <taxon>Pezizomycotina</taxon>
        <taxon>Sordariomycetes</taxon>
        <taxon>Hypocreomycetidae</taxon>
        <taxon>Glomerellales</taxon>
        <taxon>Glomerellaceae</taxon>
        <taxon>Colletotrichum</taxon>
        <taxon>Colletotrichum orchidearum species complex</taxon>
    </lineage>
</organism>